<dbReference type="PROSITE" id="PS50283">
    <property type="entry name" value="NA_SOLUT_SYMP_3"/>
    <property type="match status" value="1"/>
</dbReference>
<evidence type="ECO:0000256" key="2">
    <source>
        <dbReference type="ARBA" id="ARBA00006434"/>
    </source>
</evidence>
<keyword evidence="11" id="KW-0732">Signal</keyword>
<accession>A0ABX8UUI4</accession>
<evidence type="ECO:0000256" key="9">
    <source>
        <dbReference type="RuleBase" id="RU362091"/>
    </source>
</evidence>
<dbReference type="EMBL" id="CP080096">
    <property type="protein sequence ID" value="QYD71962.1"/>
    <property type="molecule type" value="Genomic_DNA"/>
</dbReference>
<evidence type="ECO:0000313" key="12">
    <source>
        <dbReference type="EMBL" id="QYD71962.1"/>
    </source>
</evidence>
<feature type="transmembrane region" description="Helical" evidence="10">
    <location>
        <begin position="210"/>
        <end position="231"/>
    </location>
</feature>
<gene>
    <name evidence="12" type="ORF">KZJ38_33950</name>
</gene>
<feature type="transmembrane region" description="Helical" evidence="10">
    <location>
        <begin position="76"/>
        <end position="99"/>
    </location>
</feature>
<feature type="transmembrane region" description="Helical" evidence="10">
    <location>
        <begin position="149"/>
        <end position="174"/>
    </location>
</feature>
<feature type="transmembrane region" description="Helical" evidence="10">
    <location>
        <begin position="180"/>
        <end position="198"/>
    </location>
</feature>
<evidence type="ECO:0000256" key="8">
    <source>
        <dbReference type="ARBA" id="ARBA00023136"/>
    </source>
</evidence>
<comment type="subcellular location">
    <subcellularLocation>
        <location evidence="1">Cell membrane</location>
        <topology evidence="1">Multi-pass membrane protein</topology>
    </subcellularLocation>
</comment>
<sequence length="623" mass="63964">MRTSLRAACATACLAATMPAYAAGVDAAAVSHPALTYAVFGLVIMSTLLITWFASRSNRTAGDFYTAGGSIGPAKNGLAIAGDYLSAAAFLGASGLIALYGFDGMIYLVGFFAAFIPVLLFIAEPCRNLGRYTIGDVLVARNSFRSTKAVSAVSSVVVALAYMIPQIVGGAVIVRALVGIDYNVSVCGVGGLMLVYVACGGMKATTWVQVIKAVLLIGTSFVLVVLAWLPFGFRVPAFMDAVVHSPFVQAHVASMAAAGGLTGDELGWRFLEPGLYLNKPLELLSLGLALVLGTAAMPHILMRLFTVKDAKAARQSVMWAMLGIGVCHLSIVAIGFAAAYFVGAPLIASLDKGGNLAAPLLAQALTGGRGSVGGDLMLAFIAAVAFATIVAVVAGLTLAAASSLAHDVYVGALKSGRATDRQQVMAARVATLAVGAVAIGVSILERGQNVAQLVGLGYAVAASANLPALVLTLYWKRTTTQGVLVGIVGGTLAAIALVLVSPNMTYPAMARAQALQQVADIDRQLTAGPPATATATANRQHLLASRSAAQAAADAIPADATSLVGLRAPLISLRNPGIISIPVGFFLVVLVSLLTRDATARKRWAELVVRRETGYGAVSAVDH</sequence>
<dbReference type="InterPro" id="IPR038377">
    <property type="entry name" value="Na/Glc_symporter_sf"/>
</dbReference>
<evidence type="ECO:0000256" key="10">
    <source>
        <dbReference type="SAM" id="Phobius"/>
    </source>
</evidence>
<keyword evidence="3" id="KW-0813">Transport</keyword>
<name>A0ABX8UUI4_9BURK</name>
<dbReference type="Gene3D" id="1.20.1730.10">
    <property type="entry name" value="Sodium/glucose cotransporter"/>
    <property type="match status" value="1"/>
</dbReference>
<evidence type="ECO:0000256" key="6">
    <source>
        <dbReference type="ARBA" id="ARBA00022847"/>
    </source>
</evidence>
<dbReference type="CDD" id="cd11480">
    <property type="entry name" value="SLC5sbd_u4"/>
    <property type="match status" value="1"/>
</dbReference>
<evidence type="ECO:0000256" key="5">
    <source>
        <dbReference type="ARBA" id="ARBA00022692"/>
    </source>
</evidence>
<feature type="transmembrane region" description="Helical" evidence="10">
    <location>
        <begin position="482"/>
        <end position="500"/>
    </location>
</feature>
<feature type="transmembrane region" description="Helical" evidence="10">
    <location>
        <begin position="283"/>
        <end position="305"/>
    </location>
</feature>
<evidence type="ECO:0000256" key="3">
    <source>
        <dbReference type="ARBA" id="ARBA00022448"/>
    </source>
</evidence>
<proteinExistence type="inferred from homology"/>
<dbReference type="InterPro" id="IPR001734">
    <property type="entry name" value="Na/solute_symporter"/>
</dbReference>
<feature type="signal peptide" evidence="11">
    <location>
        <begin position="1"/>
        <end position="22"/>
    </location>
</feature>
<feature type="chain" id="PRO_5045895163" evidence="11">
    <location>
        <begin position="23"/>
        <end position="623"/>
    </location>
</feature>
<feature type="transmembrane region" description="Helical" evidence="10">
    <location>
        <begin position="577"/>
        <end position="595"/>
    </location>
</feature>
<dbReference type="PANTHER" id="PTHR48086">
    <property type="entry name" value="SODIUM/PROLINE SYMPORTER-RELATED"/>
    <property type="match status" value="1"/>
</dbReference>
<reference evidence="12 13" key="1">
    <citation type="submission" date="2021-07" db="EMBL/GenBank/DDBJ databases">
        <title>Paraburkholderia edwinii protects Aspergillus sp. from phenazines by acting as a toxin sponge.</title>
        <authorList>
            <person name="Dahlstrom K.M."/>
            <person name="Newman D.K."/>
        </authorList>
    </citation>
    <scope>NUCLEOTIDE SEQUENCE [LARGE SCALE GENOMIC DNA]</scope>
    <source>
        <strain evidence="12 13">Pe01</strain>
    </source>
</reference>
<feature type="transmembrane region" description="Helical" evidence="10">
    <location>
        <begin position="376"/>
        <end position="404"/>
    </location>
</feature>
<dbReference type="RefSeq" id="WP_219801391.1">
    <property type="nucleotide sequence ID" value="NZ_CP080096.1"/>
</dbReference>
<keyword evidence="8 10" id="KW-0472">Membrane</keyword>
<keyword evidence="4" id="KW-1003">Cell membrane</keyword>
<feature type="transmembrane region" description="Helical" evidence="10">
    <location>
        <begin position="317"/>
        <end position="342"/>
    </location>
</feature>
<keyword evidence="6" id="KW-0769">Symport</keyword>
<dbReference type="Proteomes" id="UP000826462">
    <property type="component" value="Chromosome 2"/>
</dbReference>
<dbReference type="PANTHER" id="PTHR48086:SF6">
    <property type="entry name" value="CATION_ACETATE SYMPORTER ACTP"/>
    <property type="match status" value="1"/>
</dbReference>
<organism evidence="12 13">
    <name type="scientific">Paraburkholderia edwinii</name>
    <dbReference type="NCBI Taxonomy" id="2861782"/>
    <lineage>
        <taxon>Bacteria</taxon>
        <taxon>Pseudomonadati</taxon>
        <taxon>Pseudomonadota</taxon>
        <taxon>Betaproteobacteria</taxon>
        <taxon>Burkholderiales</taxon>
        <taxon>Burkholderiaceae</taxon>
        <taxon>Paraburkholderia</taxon>
    </lineage>
</organism>
<feature type="transmembrane region" description="Helical" evidence="10">
    <location>
        <begin position="34"/>
        <end position="55"/>
    </location>
</feature>
<dbReference type="NCBIfam" id="TIGR00813">
    <property type="entry name" value="sss"/>
    <property type="match status" value="1"/>
</dbReference>
<dbReference type="InterPro" id="IPR050277">
    <property type="entry name" value="Sodium:Solute_Symporter"/>
</dbReference>
<evidence type="ECO:0000313" key="13">
    <source>
        <dbReference type="Proteomes" id="UP000826462"/>
    </source>
</evidence>
<evidence type="ECO:0000256" key="11">
    <source>
        <dbReference type="SAM" id="SignalP"/>
    </source>
</evidence>
<keyword evidence="5 10" id="KW-0812">Transmembrane</keyword>
<feature type="transmembrane region" description="Helical" evidence="10">
    <location>
        <begin position="425"/>
        <end position="444"/>
    </location>
</feature>
<evidence type="ECO:0000256" key="4">
    <source>
        <dbReference type="ARBA" id="ARBA00022475"/>
    </source>
</evidence>
<keyword evidence="7 10" id="KW-1133">Transmembrane helix</keyword>
<evidence type="ECO:0000256" key="7">
    <source>
        <dbReference type="ARBA" id="ARBA00022989"/>
    </source>
</evidence>
<evidence type="ECO:0000256" key="1">
    <source>
        <dbReference type="ARBA" id="ARBA00004651"/>
    </source>
</evidence>
<keyword evidence="13" id="KW-1185">Reference proteome</keyword>
<feature type="transmembrane region" description="Helical" evidence="10">
    <location>
        <begin position="105"/>
        <end position="123"/>
    </location>
</feature>
<feature type="transmembrane region" description="Helical" evidence="10">
    <location>
        <begin position="456"/>
        <end position="475"/>
    </location>
</feature>
<protein>
    <submittedName>
        <fullName evidence="12">Cation acetate symporter</fullName>
    </submittedName>
</protein>
<comment type="similarity">
    <text evidence="2 9">Belongs to the sodium:solute symporter (SSF) (TC 2.A.21) family.</text>
</comment>
<dbReference type="Pfam" id="PF00474">
    <property type="entry name" value="SSF"/>
    <property type="match status" value="1"/>
</dbReference>